<reference evidence="2" key="1">
    <citation type="journal article" date="2018" name="BMC Genomics">
        <title>Genomic insights into host adaptation between the wheat stripe rust pathogen (Puccinia striiformis f. sp. tritici) and the barley stripe rust pathogen (Puccinia striiformis f. sp. hordei).</title>
        <authorList>
            <person name="Xia C."/>
            <person name="Wang M."/>
            <person name="Yin C."/>
            <person name="Cornejo O.E."/>
            <person name="Hulbert S.H."/>
            <person name="Chen X."/>
        </authorList>
    </citation>
    <scope>NUCLEOTIDE SEQUENCE [LARGE SCALE GENOMIC DNA]</scope>
    <source>
        <strain evidence="2">93-210</strain>
    </source>
</reference>
<name>A0ACC0EVH4_9BASI</name>
<proteinExistence type="predicted"/>
<comment type="caution">
    <text evidence="1">The sequence shown here is derived from an EMBL/GenBank/DDBJ whole genome shotgun (WGS) entry which is preliminary data.</text>
</comment>
<protein>
    <submittedName>
        <fullName evidence="1">Uncharacterized protein</fullName>
    </submittedName>
</protein>
<reference evidence="2" key="2">
    <citation type="journal article" date="2018" name="Mol. Plant Microbe Interact.">
        <title>Genome sequence resources for the wheat stripe rust pathogen (Puccinia striiformis f. sp. tritici) and the barley stripe rust pathogen (Puccinia striiformis f. sp. hordei).</title>
        <authorList>
            <person name="Xia C."/>
            <person name="Wang M."/>
            <person name="Yin C."/>
            <person name="Cornejo O.E."/>
            <person name="Hulbert S.H."/>
            <person name="Chen X."/>
        </authorList>
    </citation>
    <scope>NUCLEOTIDE SEQUENCE [LARGE SCALE GENOMIC DNA]</scope>
    <source>
        <strain evidence="2">93-210</strain>
    </source>
</reference>
<keyword evidence="2" id="KW-1185">Reference proteome</keyword>
<sequence>MTTSTPYKNLKEKFKVLVPNDIENLDDGEEAELLEKCMKQIHLNPEGSNVGYQKLRQLFLTKYVMNIHLQTAARPNCSLGPEGVERQSKRVLKRCVFDVEGRDFIWSADGHDRLKKFGLTIYGFIDAWSRKILGICVHTTNNNP</sequence>
<reference evidence="1 2" key="3">
    <citation type="journal article" date="2022" name="Microbiol. Spectr.">
        <title>Folding features and dynamics of 3D genome architecture in plant fungal pathogens.</title>
        <authorList>
            <person name="Xia C."/>
        </authorList>
    </citation>
    <scope>NUCLEOTIDE SEQUENCE [LARGE SCALE GENOMIC DNA]</scope>
    <source>
        <strain evidence="1 2">93-210</strain>
    </source>
</reference>
<organism evidence="1 2">
    <name type="scientific">Puccinia striiformis f. sp. tritici</name>
    <dbReference type="NCBI Taxonomy" id="168172"/>
    <lineage>
        <taxon>Eukaryota</taxon>
        <taxon>Fungi</taxon>
        <taxon>Dikarya</taxon>
        <taxon>Basidiomycota</taxon>
        <taxon>Pucciniomycotina</taxon>
        <taxon>Pucciniomycetes</taxon>
        <taxon>Pucciniales</taxon>
        <taxon>Pucciniaceae</taxon>
        <taxon>Puccinia</taxon>
    </lineage>
</organism>
<accession>A0ACC0EVH4</accession>
<dbReference type="Proteomes" id="UP001060170">
    <property type="component" value="Chromosome 2"/>
</dbReference>
<gene>
    <name evidence="1" type="ORF">MJO28_001949</name>
</gene>
<evidence type="ECO:0000313" key="2">
    <source>
        <dbReference type="Proteomes" id="UP001060170"/>
    </source>
</evidence>
<dbReference type="EMBL" id="CM045866">
    <property type="protein sequence ID" value="KAI7961460.1"/>
    <property type="molecule type" value="Genomic_DNA"/>
</dbReference>
<evidence type="ECO:0000313" key="1">
    <source>
        <dbReference type="EMBL" id="KAI7961460.1"/>
    </source>
</evidence>